<keyword evidence="5" id="KW-0029">Amino-acid transport</keyword>
<evidence type="ECO:0000313" key="11">
    <source>
        <dbReference type="Proteomes" id="UP000032233"/>
    </source>
</evidence>
<dbReference type="InterPro" id="IPR052157">
    <property type="entry name" value="BCAA_transport_permease"/>
</dbReference>
<dbReference type="PATRIC" id="fig|1429043.3.peg.3003"/>
<dbReference type="GO" id="GO:0006865">
    <property type="term" value="P:amino acid transport"/>
    <property type="evidence" value="ECO:0007669"/>
    <property type="project" value="UniProtKB-KW"/>
</dbReference>
<name>A0A0D2JUY3_9BACT</name>
<dbReference type="PANTHER" id="PTHR11795">
    <property type="entry name" value="BRANCHED-CHAIN AMINO ACID TRANSPORT SYSTEM PERMEASE PROTEIN LIVH"/>
    <property type="match status" value="1"/>
</dbReference>
<comment type="similarity">
    <text evidence="8">Belongs to the binding-protein-dependent transport system permease family. LivHM subfamily.</text>
</comment>
<evidence type="ECO:0000256" key="3">
    <source>
        <dbReference type="ARBA" id="ARBA00022475"/>
    </source>
</evidence>
<feature type="transmembrane region" description="Helical" evidence="9">
    <location>
        <begin position="219"/>
        <end position="247"/>
    </location>
</feature>
<sequence length="290" mass="30760">MLEGTLIYGLVNSVILLLTALGFNLTFGISGVANFAYGALYVACGFLAWLGLNSLGLPYAVSAPLAVVLVALVAAAGHRYLLQRVRGLVISEVIATFGLGLILLELFRYFGFVGFEYTLPMILDDTITIGQTDLDLQRVLIVGAGILLTGFLFFFTRYTKIGLAFRAIAQDERTALTLGINTDRIAAWAMGFGALYAGLAGIVILPLGTINVDQGYGVLINALAVCIVGGLGSTIGVVAASFILGLAQTFTAYYGDTHLMMLVSPAAILLVLLFKPSGLLGKHKELEERI</sequence>
<comment type="caution">
    <text evidence="10">The sequence shown here is derived from an EMBL/GenBank/DDBJ whole genome shotgun (WGS) entry which is preliminary data.</text>
</comment>
<proteinExistence type="inferred from homology"/>
<dbReference type="EMBL" id="AZAC01000016">
    <property type="protein sequence ID" value="KIX13355.1"/>
    <property type="molecule type" value="Genomic_DNA"/>
</dbReference>
<dbReference type="AlphaFoldDB" id="A0A0D2JUY3"/>
<feature type="transmembrane region" description="Helical" evidence="9">
    <location>
        <begin position="88"/>
        <end position="110"/>
    </location>
</feature>
<evidence type="ECO:0000256" key="7">
    <source>
        <dbReference type="ARBA" id="ARBA00023136"/>
    </source>
</evidence>
<evidence type="ECO:0000256" key="8">
    <source>
        <dbReference type="ARBA" id="ARBA00037998"/>
    </source>
</evidence>
<accession>A0A0D2JUY3</accession>
<evidence type="ECO:0000256" key="9">
    <source>
        <dbReference type="SAM" id="Phobius"/>
    </source>
</evidence>
<keyword evidence="2" id="KW-0813">Transport</keyword>
<dbReference type="InterPro" id="IPR001851">
    <property type="entry name" value="ABC_transp_permease"/>
</dbReference>
<dbReference type="PANTHER" id="PTHR11795:SF445">
    <property type="entry name" value="AMINO ACID ABC TRANSPORTER PERMEASE PROTEIN"/>
    <property type="match status" value="1"/>
</dbReference>
<feature type="transmembrane region" description="Helical" evidence="9">
    <location>
        <begin position="139"/>
        <end position="156"/>
    </location>
</feature>
<dbReference type="Proteomes" id="UP000032233">
    <property type="component" value="Unassembled WGS sequence"/>
</dbReference>
<keyword evidence="11" id="KW-1185">Reference proteome</keyword>
<organism evidence="10 11">
    <name type="scientific">Dethiosulfatarculus sandiegensis</name>
    <dbReference type="NCBI Taxonomy" id="1429043"/>
    <lineage>
        <taxon>Bacteria</taxon>
        <taxon>Pseudomonadati</taxon>
        <taxon>Thermodesulfobacteriota</taxon>
        <taxon>Desulfarculia</taxon>
        <taxon>Desulfarculales</taxon>
        <taxon>Desulfarculaceae</taxon>
        <taxon>Dethiosulfatarculus</taxon>
    </lineage>
</organism>
<evidence type="ECO:0000256" key="4">
    <source>
        <dbReference type="ARBA" id="ARBA00022692"/>
    </source>
</evidence>
<evidence type="ECO:0000256" key="5">
    <source>
        <dbReference type="ARBA" id="ARBA00022970"/>
    </source>
</evidence>
<evidence type="ECO:0000256" key="2">
    <source>
        <dbReference type="ARBA" id="ARBA00022448"/>
    </source>
</evidence>
<reference evidence="10 11" key="1">
    <citation type="submission" date="2013-11" db="EMBL/GenBank/DDBJ databases">
        <title>Metagenomic analysis of a methanogenic consortium involved in long chain n-alkane degradation.</title>
        <authorList>
            <person name="Davidova I.A."/>
            <person name="Callaghan A.V."/>
            <person name="Wawrik B."/>
            <person name="Pruitt S."/>
            <person name="Marks C."/>
            <person name="Duncan K.E."/>
            <person name="Suflita J.M."/>
        </authorList>
    </citation>
    <scope>NUCLEOTIDE SEQUENCE [LARGE SCALE GENOMIC DNA]</scope>
    <source>
        <strain evidence="10 11">SPR</strain>
    </source>
</reference>
<feature type="transmembrane region" description="Helical" evidence="9">
    <location>
        <begin position="259"/>
        <end position="280"/>
    </location>
</feature>
<feature type="transmembrane region" description="Helical" evidence="9">
    <location>
        <begin position="6"/>
        <end position="25"/>
    </location>
</feature>
<comment type="subcellular location">
    <subcellularLocation>
        <location evidence="1">Cell membrane</location>
        <topology evidence="1">Multi-pass membrane protein</topology>
    </subcellularLocation>
</comment>
<evidence type="ECO:0000256" key="6">
    <source>
        <dbReference type="ARBA" id="ARBA00022989"/>
    </source>
</evidence>
<evidence type="ECO:0000256" key="1">
    <source>
        <dbReference type="ARBA" id="ARBA00004651"/>
    </source>
</evidence>
<dbReference type="OrthoDB" id="9807115at2"/>
<dbReference type="RefSeq" id="WP_044349386.1">
    <property type="nucleotide sequence ID" value="NZ_AZAC01000016.1"/>
</dbReference>
<dbReference type="GO" id="GO:0005886">
    <property type="term" value="C:plasma membrane"/>
    <property type="evidence" value="ECO:0007669"/>
    <property type="project" value="UniProtKB-SubCell"/>
</dbReference>
<feature type="transmembrane region" description="Helical" evidence="9">
    <location>
        <begin position="32"/>
        <end position="51"/>
    </location>
</feature>
<feature type="transmembrane region" description="Helical" evidence="9">
    <location>
        <begin position="57"/>
        <end position="76"/>
    </location>
</feature>
<gene>
    <name evidence="10" type="ORF">X474_14160</name>
</gene>
<evidence type="ECO:0000313" key="10">
    <source>
        <dbReference type="EMBL" id="KIX13355.1"/>
    </source>
</evidence>
<dbReference type="InParanoid" id="A0A0D2JUY3"/>
<keyword evidence="3" id="KW-1003">Cell membrane</keyword>
<feature type="transmembrane region" description="Helical" evidence="9">
    <location>
        <begin position="185"/>
        <end position="207"/>
    </location>
</feature>
<dbReference type="CDD" id="cd06582">
    <property type="entry name" value="TM_PBP1_LivH_like"/>
    <property type="match status" value="1"/>
</dbReference>
<keyword evidence="6 9" id="KW-1133">Transmembrane helix</keyword>
<keyword evidence="4 9" id="KW-0812">Transmembrane</keyword>
<dbReference type="GO" id="GO:0022857">
    <property type="term" value="F:transmembrane transporter activity"/>
    <property type="evidence" value="ECO:0007669"/>
    <property type="project" value="InterPro"/>
</dbReference>
<dbReference type="Pfam" id="PF02653">
    <property type="entry name" value="BPD_transp_2"/>
    <property type="match status" value="1"/>
</dbReference>
<keyword evidence="7 9" id="KW-0472">Membrane</keyword>
<dbReference type="STRING" id="1429043.X474_14160"/>
<protein>
    <submittedName>
        <fullName evidence="10">Branched-chain amino acid ABC transporter permease</fullName>
    </submittedName>
</protein>